<sequence length="275" mass="31555">MEEAYMRDVGKGTIEEAVRLRGRTSVKKRRERAEGDALEGIDGDEGGEVDDDEAEETKYAHIHMAAHDMFTVKKKDNLGYIDCIGIGGDPTEQYNETNHSHWRNRRTSLRTSREQKPRTMMTSDRMPLFRVTRNSSRNTIKTRNLHSCHLFRSIENGERRSEREIQISICDLSLCPIRSTQNERITVTTGLNFSYIDQCLRITCIETRHSKHTLAKDLYERMVVKEEKKKLATPRRRTVGGTVGSVKQKPVTSSDEGRSIHKVRVKFVIVSAAVF</sequence>
<dbReference type="OrthoDB" id="5915810at2759"/>
<proteinExistence type="predicted"/>
<dbReference type="HOGENOM" id="CLU_1012811_0_0_1"/>
<feature type="region of interest" description="Disordered" evidence="1">
    <location>
        <begin position="23"/>
        <end position="50"/>
    </location>
</feature>
<dbReference type="InParanoid" id="E3ML53"/>
<dbReference type="EMBL" id="DS268454">
    <property type="protein sequence ID" value="EFP04401.1"/>
    <property type="molecule type" value="Genomic_DNA"/>
</dbReference>
<feature type="region of interest" description="Disordered" evidence="1">
    <location>
        <begin position="96"/>
        <end position="120"/>
    </location>
</feature>
<feature type="compositionally biased region" description="Acidic residues" evidence="1">
    <location>
        <begin position="36"/>
        <end position="50"/>
    </location>
</feature>
<evidence type="ECO:0000313" key="2">
    <source>
        <dbReference type="EMBL" id="EFP04401.1"/>
    </source>
</evidence>
<organism evidence="3">
    <name type="scientific">Caenorhabditis remanei</name>
    <name type="common">Caenorhabditis vulgaris</name>
    <dbReference type="NCBI Taxonomy" id="31234"/>
    <lineage>
        <taxon>Eukaryota</taxon>
        <taxon>Metazoa</taxon>
        <taxon>Ecdysozoa</taxon>
        <taxon>Nematoda</taxon>
        <taxon>Chromadorea</taxon>
        <taxon>Rhabditida</taxon>
        <taxon>Rhabditina</taxon>
        <taxon>Rhabditomorpha</taxon>
        <taxon>Rhabditoidea</taxon>
        <taxon>Rhabditidae</taxon>
        <taxon>Peloderinae</taxon>
        <taxon>Caenorhabditis</taxon>
    </lineage>
</organism>
<name>E3ML53_CAERE</name>
<feature type="region of interest" description="Disordered" evidence="1">
    <location>
        <begin position="234"/>
        <end position="253"/>
    </location>
</feature>
<reference evidence="2" key="1">
    <citation type="submission" date="2007-07" db="EMBL/GenBank/DDBJ databases">
        <title>PCAP assembly of the Caenorhabditis remanei genome.</title>
        <authorList>
            <consortium name="The Caenorhabditis remanei Sequencing Consortium"/>
            <person name="Wilson R.K."/>
        </authorList>
    </citation>
    <scope>NUCLEOTIDE SEQUENCE [LARGE SCALE GENOMIC DNA]</scope>
    <source>
        <strain evidence="2">PB4641</strain>
    </source>
</reference>
<dbReference type="Proteomes" id="UP000008281">
    <property type="component" value="Unassembled WGS sequence"/>
</dbReference>
<evidence type="ECO:0000313" key="3">
    <source>
        <dbReference type="Proteomes" id="UP000008281"/>
    </source>
</evidence>
<accession>E3ML53</accession>
<dbReference type="AlphaFoldDB" id="E3ML53"/>
<protein>
    <submittedName>
        <fullName evidence="2">Uncharacterized protein</fullName>
    </submittedName>
</protein>
<evidence type="ECO:0000256" key="1">
    <source>
        <dbReference type="SAM" id="MobiDB-lite"/>
    </source>
</evidence>
<keyword evidence="3" id="KW-1185">Reference proteome</keyword>
<gene>
    <name evidence="2" type="ORF">CRE_25695</name>
</gene>
<dbReference type="eggNOG" id="KOG1808">
    <property type="taxonomic scope" value="Eukaryota"/>
</dbReference>